<comment type="caution">
    <text evidence="1">The sequence shown here is derived from an EMBL/GenBank/DDBJ whole genome shotgun (WGS) entry which is preliminary data.</text>
</comment>
<feature type="non-terminal residue" evidence="1">
    <location>
        <position position="31"/>
    </location>
</feature>
<protein>
    <submittedName>
        <fullName evidence="1">Uncharacterized protein</fullName>
    </submittedName>
</protein>
<evidence type="ECO:0000313" key="1">
    <source>
        <dbReference type="EMBL" id="OMP07276.1"/>
    </source>
</evidence>
<keyword evidence="2" id="KW-1185">Reference proteome</keyword>
<feature type="non-terminal residue" evidence="1">
    <location>
        <position position="1"/>
    </location>
</feature>
<accession>A0A1R3KJL2</accession>
<name>A0A1R3KJL2_COCAP</name>
<dbReference type="Gramene" id="OMP07276">
    <property type="protein sequence ID" value="OMP07276"/>
    <property type="gene ID" value="CCACVL1_01338"/>
</dbReference>
<evidence type="ECO:0000313" key="2">
    <source>
        <dbReference type="Proteomes" id="UP000188268"/>
    </source>
</evidence>
<sequence length="31" mass="3673">TNRSGAPRNDTKRTPWWKKYGVRIFPDKPVT</sequence>
<reference evidence="1 2" key="1">
    <citation type="submission" date="2013-09" db="EMBL/GenBank/DDBJ databases">
        <title>Corchorus capsularis genome sequencing.</title>
        <authorList>
            <person name="Alam M."/>
            <person name="Haque M.S."/>
            <person name="Islam M.S."/>
            <person name="Emdad E.M."/>
            <person name="Islam M.M."/>
            <person name="Ahmed B."/>
            <person name="Halim A."/>
            <person name="Hossen Q.M.M."/>
            <person name="Hossain M.Z."/>
            <person name="Ahmed R."/>
            <person name="Khan M.M."/>
            <person name="Islam R."/>
            <person name="Rashid M.M."/>
            <person name="Khan S.A."/>
            <person name="Rahman M.S."/>
            <person name="Alam M."/>
        </authorList>
    </citation>
    <scope>NUCLEOTIDE SEQUENCE [LARGE SCALE GENOMIC DNA]</scope>
    <source>
        <strain evidence="2">cv. CVL-1</strain>
        <tissue evidence="1">Whole seedling</tissue>
    </source>
</reference>
<dbReference type="Proteomes" id="UP000188268">
    <property type="component" value="Unassembled WGS sequence"/>
</dbReference>
<dbReference type="AlphaFoldDB" id="A0A1R3KJL2"/>
<gene>
    <name evidence="1" type="ORF">CCACVL1_01338</name>
</gene>
<proteinExistence type="predicted"/>
<dbReference type="EMBL" id="AWWV01004544">
    <property type="protein sequence ID" value="OMP07276.1"/>
    <property type="molecule type" value="Genomic_DNA"/>
</dbReference>
<organism evidence="1 2">
    <name type="scientific">Corchorus capsularis</name>
    <name type="common">Jute</name>
    <dbReference type="NCBI Taxonomy" id="210143"/>
    <lineage>
        <taxon>Eukaryota</taxon>
        <taxon>Viridiplantae</taxon>
        <taxon>Streptophyta</taxon>
        <taxon>Embryophyta</taxon>
        <taxon>Tracheophyta</taxon>
        <taxon>Spermatophyta</taxon>
        <taxon>Magnoliopsida</taxon>
        <taxon>eudicotyledons</taxon>
        <taxon>Gunneridae</taxon>
        <taxon>Pentapetalae</taxon>
        <taxon>rosids</taxon>
        <taxon>malvids</taxon>
        <taxon>Malvales</taxon>
        <taxon>Malvaceae</taxon>
        <taxon>Grewioideae</taxon>
        <taxon>Apeibeae</taxon>
        <taxon>Corchorus</taxon>
    </lineage>
</organism>